<name>A0ACB6RRK1_9PLEO</name>
<dbReference type="EMBL" id="MU006730">
    <property type="protein sequence ID" value="KAF2624605.1"/>
    <property type="molecule type" value="Genomic_DNA"/>
</dbReference>
<reference evidence="1" key="1">
    <citation type="journal article" date="2020" name="Stud. Mycol.">
        <title>101 Dothideomycetes genomes: a test case for predicting lifestyles and emergence of pathogens.</title>
        <authorList>
            <person name="Haridas S."/>
            <person name="Albert R."/>
            <person name="Binder M."/>
            <person name="Bloem J."/>
            <person name="Labutti K."/>
            <person name="Salamov A."/>
            <person name="Andreopoulos B."/>
            <person name="Baker S."/>
            <person name="Barry K."/>
            <person name="Bills G."/>
            <person name="Bluhm B."/>
            <person name="Cannon C."/>
            <person name="Castanera R."/>
            <person name="Culley D."/>
            <person name="Daum C."/>
            <person name="Ezra D."/>
            <person name="Gonzalez J."/>
            <person name="Henrissat B."/>
            <person name="Kuo A."/>
            <person name="Liang C."/>
            <person name="Lipzen A."/>
            <person name="Lutzoni F."/>
            <person name="Magnuson J."/>
            <person name="Mondo S."/>
            <person name="Nolan M."/>
            <person name="Ohm R."/>
            <person name="Pangilinan J."/>
            <person name="Park H.-J."/>
            <person name="Ramirez L."/>
            <person name="Alfaro M."/>
            <person name="Sun H."/>
            <person name="Tritt A."/>
            <person name="Yoshinaga Y."/>
            <person name="Zwiers L.-H."/>
            <person name="Turgeon B."/>
            <person name="Goodwin S."/>
            <person name="Spatafora J."/>
            <person name="Crous P."/>
            <person name="Grigoriev I."/>
        </authorList>
    </citation>
    <scope>NUCLEOTIDE SEQUENCE</scope>
    <source>
        <strain evidence="1">CBS 525.71</strain>
    </source>
</reference>
<organism evidence="1 2">
    <name type="scientific">Macroventuria anomochaeta</name>
    <dbReference type="NCBI Taxonomy" id="301207"/>
    <lineage>
        <taxon>Eukaryota</taxon>
        <taxon>Fungi</taxon>
        <taxon>Dikarya</taxon>
        <taxon>Ascomycota</taxon>
        <taxon>Pezizomycotina</taxon>
        <taxon>Dothideomycetes</taxon>
        <taxon>Pleosporomycetidae</taxon>
        <taxon>Pleosporales</taxon>
        <taxon>Pleosporineae</taxon>
        <taxon>Didymellaceae</taxon>
        <taxon>Macroventuria</taxon>
    </lineage>
</organism>
<keyword evidence="2" id="KW-1185">Reference proteome</keyword>
<gene>
    <name evidence="1" type="ORF">BU25DRAFT_347973</name>
</gene>
<evidence type="ECO:0000313" key="1">
    <source>
        <dbReference type="EMBL" id="KAF2624605.1"/>
    </source>
</evidence>
<evidence type="ECO:0000313" key="2">
    <source>
        <dbReference type="Proteomes" id="UP000799754"/>
    </source>
</evidence>
<comment type="caution">
    <text evidence="1">The sequence shown here is derived from an EMBL/GenBank/DDBJ whole genome shotgun (WGS) entry which is preliminary data.</text>
</comment>
<proteinExistence type="predicted"/>
<dbReference type="Proteomes" id="UP000799754">
    <property type="component" value="Unassembled WGS sequence"/>
</dbReference>
<accession>A0ACB6RRK1</accession>
<sequence>MVLVSACGEVSLNLNTTRGVVAIWLTHVALVKGFFVNIFGLSRCLEQQIHFDSGRHILYQFNPKNVICDLEFNAVTQYEKPSHDPRKPVEVIAEAAHRPTGHAGQKAVEKLAENVIGIKLLDKEALKWKHCDCCIQAKMTKQISHWPSSPLDQRFQRIALDII</sequence>
<protein>
    <submittedName>
        <fullName evidence="1">Uncharacterized protein</fullName>
    </submittedName>
</protein>